<keyword evidence="11" id="KW-1185">Reference proteome</keyword>
<dbReference type="GO" id="GO:0005829">
    <property type="term" value="C:cytosol"/>
    <property type="evidence" value="ECO:0007669"/>
    <property type="project" value="TreeGrafter"/>
</dbReference>
<comment type="pathway">
    <text evidence="2 9">One-carbon metabolism; tetrahydrofolate interconversion.</text>
</comment>
<dbReference type="Gene3D" id="3.20.20.220">
    <property type="match status" value="1"/>
</dbReference>
<evidence type="ECO:0000256" key="8">
    <source>
        <dbReference type="ARBA" id="ARBA00048628"/>
    </source>
</evidence>
<sequence>MDNTWACRVLGDSRLEVLPTITAEKLAPLVPPSMKVTVTVSPDLGIDATLALTADLHRRGVRVVPHLTARGIAGPSELERIIANLMELGIDEVFVIGGDPDRPVGEFESALDLLESLATLPKRPSTIGIGAYPEGHPKISDDALMSALLAKQRYASYAIMQISFNPEAMLTWINEATAAGFTLPLYLCLPGTIRFDRLVRIAMRLGIGASLRYLEKQRGLARFVLTGGARYDPWATIGELAESQDAARDRIIGVHWSTFNAVESTVKWVQEKQRELGCPGNGSA</sequence>
<comment type="cofactor">
    <cofactor evidence="1 9">
        <name>FAD</name>
        <dbReference type="ChEBI" id="CHEBI:57692"/>
    </cofactor>
</comment>
<dbReference type="Pfam" id="PF02219">
    <property type="entry name" value="MTHFR"/>
    <property type="match status" value="1"/>
</dbReference>
<dbReference type="PANTHER" id="PTHR45754:SF3">
    <property type="entry name" value="METHYLENETETRAHYDROFOLATE REDUCTASE (NADPH)"/>
    <property type="match status" value="1"/>
</dbReference>
<dbReference type="GO" id="GO:0035999">
    <property type="term" value="P:tetrahydrofolate interconversion"/>
    <property type="evidence" value="ECO:0007669"/>
    <property type="project" value="UniProtKB-UniPathway"/>
</dbReference>
<evidence type="ECO:0000256" key="6">
    <source>
        <dbReference type="ARBA" id="ARBA00023002"/>
    </source>
</evidence>
<comment type="pathway">
    <text evidence="7">Amino-acid biosynthesis; L-methionine biosynthesis via de novo pathway.</text>
</comment>
<dbReference type="PANTHER" id="PTHR45754">
    <property type="entry name" value="METHYLENETETRAHYDROFOLATE REDUCTASE"/>
    <property type="match status" value="1"/>
</dbReference>
<organism evidence="10 11">
    <name type="scientific">Sphaerobacter thermophilus (strain ATCC 49802 / DSM 20745 / KCCM 41009 / NCIMB 13125 / S 6022)</name>
    <dbReference type="NCBI Taxonomy" id="479434"/>
    <lineage>
        <taxon>Bacteria</taxon>
        <taxon>Pseudomonadati</taxon>
        <taxon>Thermomicrobiota</taxon>
        <taxon>Thermomicrobia</taxon>
        <taxon>Sphaerobacterales</taxon>
        <taxon>Sphaerobacterineae</taxon>
        <taxon>Sphaerobacteraceae</taxon>
        <taxon>Sphaerobacter</taxon>
    </lineage>
</organism>
<gene>
    <name evidence="10" type="ordered locus">Sthe_2714</name>
</gene>
<comment type="catalytic activity">
    <reaction evidence="8">
        <text>(6S)-5-methyl-5,6,7,8-tetrahydrofolate + NAD(+) = (6R)-5,10-methylene-5,6,7,8-tetrahydrofolate + NADH + H(+)</text>
        <dbReference type="Rhea" id="RHEA:19821"/>
        <dbReference type="ChEBI" id="CHEBI:15378"/>
        <dbReference type="ChEBI" id="CHEBI:15636"/>
        <dbReference type="ChEBI" id="CHEBI:18608"/>
        <dbReference type="ChEBI" id="CHEBI:57540"/>
        <dbReference type="ChEBI" id="CHEBI:57945"/>
        <dbReference type="EC" id="1.5.1.54"/>
    </reaction>
    <physiologicalReaction direction="right-to-left" evidence="8">
        <dbReference type="Rhea" id="RHEA:19823"/>
    </physiologicalReaction>
</comment>
<keyword evidence="4 9" id="KW-0285">Flavoprotein</keyword>
<evidence type="ECO:0000313" key="10">
    <source>
        <dbReference type="EMBL" id="ACZ40128.1"/>
    </source>
</evidence>
<protein>
    <recommendedName>
        <fullName evidence="9">Methylenetetrahydrofolate reductase</fullName>
    </recommendedName>
</protein>
<dbReference type="EMBL" id="CP001824">
    <property type="protein sequence ID" value="ACZ40128.1"/>
    <property type="molecule type" value="Genomic_DNA"/>
</dbReference>
<dbReference type="STRING" id="479434.Sthe_2714"/>
<evidence type="ECO:0000256" key="2">
    <source>
        <dbReference type="ARBA" id="ARBA00004777"/>
    </source>
</evidence>
<keyword evidence="6 9" id="KW-0560">Oxidoreductase</keyword>
<dbReference type="Proteomes" id="UP000002027">
    <property type="component" value="Chromosome 2"/>
</dbReference>
<evidence type="ECO:0000256" key="3">
    <source>
        <dbReference type="ARBA" id="ARBA00006743"/>
    </source>
</evidence>
<evidence type="ECO:0000256" key="5">
    <source>
        <dbReference type="ARBA" id="ARBA00022827"/>
    </source>
</evidence>
<dbReference type="OrthoDB" id="9812555at2"/>
<keyword evidence="5 9" id="KW-0274">FAD</keyword>
<dbReference type="AlphaFoldDB" id="D1C8I5"/>
<reference evidence="11" key="1">
    <citation type="submission" date="2009-11" db="EMBL/GenBank/DDBJ databases">
        <title>The complete chromosome 2 of Sphaerobacter thermophilus DSM 20745.</title>
        <authorList>
            <person name="Lucas S."/>
            <person name="Copeland A."/>
            <person name="Lapidus A."/>
            <person name="Glavina del Rio T."/>
            <person name="Dalin E."/>
            <person name="Tice H."/>
            <person name="Bruce D."/>
            <person name="Goodwin L."/>
            <person name="Pitluck S."/>
            <person name="Kyrpides N."/>
            <person name="Mavromatis K."/>
            <person name="Ivanova N."/>
            <person name="Mikhailova N."/>
            <person name="LaButti K.M."/>
            <person name="Clum A."/>
            <person name="Sun H.I."/>
            <person name="Brettin T."/>
            <person name="Detter J.C."/>
            <person name="Han C."/>
            <person name="Larimer F."/>
            <person name="Land M."/>
            <person name="Hauser L."/>
            <person name="Markowitz V."/>
            <person name="Cheng J.F."/>
            <person name="Hugenholtz P."/>
            <person name="Woyke T."/>
            <person name="Wu D."/>
            <person name="Steenblock K."/>
            <person name="Schneider S."/>
            <person name="Pukall R."/>
            <person name="Goeker M."/>
            <person name="Klenk H.P."/>
            <person name="Eisen J.A."/>
        </authorList>
    </citation>
    <scope>NUCLEOTIDE SEQUENCE [LARGE SCALE GENOMIC DNA]</scope>
    <source>
        <strain evidence="11">ATCC 49802 / DSM 20745 / S 6022</strain>
    </source>
</reference>
<dbReference type="InterPro" id="IPR003171">
    <property type="entry name" value="Mehydrof_redctse-like"/>
</dbReference>
<dbReference type="eggNOG" id="COG0685">
    <property type="taxonomic scope" value="Bacteria"/>
</dbReference>
<evidence type="ECO:0000256" key="7">
    <source>
        <dbReference type="ARBA" id="ARBA00034478"/>
    </source>
</evidence>
<evidence type="ECO:0000256" key="4">
    <source>
        <dbReference type="ARBA" id="ARBA00022630"/>
    </source>
</evidence>
<proteinExistence type="inferred from homology"/>
<dbReference type="GO" id="GO:0009086">
    <property type="term" value="P:methionine biosynthetic process"/>
    <property type="evidence" value="ECO:0007669"/>
    <property type="project" value="TreeGrafter"/>
</dbReference>
<comment type="similarity">
    <text evidence="3 9">Belongs to the methylenetetrahydrofolate reductase family.</text>
</comment>
<dbReference type="GO" id="GO:0071949">
    <property type="term" value="F:FAD binding"/>
    <property type="evidence" value="ECO:0007669"/>
    <property type="project" value="TreeGrafter"/>
</dbReference>
<dbReference type="KEGG" id="sti:Sthe_2714"/>
<evidence type="ECO:0000256" key="1">
    <source>
        <dbReference type="ARBA" id="ARBA00001974"/>
    </source>
</evidence>
<reference evidence="10 11" key="2">
    <citation type="journal article" date="2010" name="Stand. Genomic Sci.">
        <title>Complete genome sequence of Desulfohalobium retbaense type strain (HR(100)).</title>
        <authorList>
            <person name="Spring S."/>
            <person name="Nolan M."/>
            <person name="Lapidus A."/>
            <person name="Glavina Del Rio T."/>
            <person name="Copeland A."/>
            <person name="Tice H."/>
            <person name="Cheng J.F."/>
            <person name="Lucas S."/>
            <person name="Land M."/>
            <person name="Chen F."/>
            <person name="Bruce D."/>
            <person name="Goodwin L."/>
            <person name="Pitluck S."/>
            <person name="Ivanova N."/>
            <person name="Mavromatis K."/>
            <person name="Mikhailova N."/>
            <person name="Pati A."/>
            <person name="Chen A."/>
            <person name="Palaniappan K."/>
            <person name="Hauser L."/>
            <person name="Chang Y.J."/>
            <person name="Jeffries C.D."/>
            <person name="Munk C."/>
            <person name="Kiss H."/>
            <person name="Chain P."/>
            <person name="Han C."/>
            <person name="Brettin T."/>
            <person name="Detter J.C."/>
            <person name="Schuler E."/>
            <person name="Goker M."/>
            <person name="Rohde M."/>
            <person name="Bristow J."/>
            <person name="Eisen J.A."/>
            <person name="Markowitz V."/>
            <person name="Hugenholtz P."/>
            <person name="Kyrpides N.C."/>
            <person name="Klenk H.P."/>
        </authorList>
    </citation>
    <scope>NUCLEOTIDE SEQUENCE [LARGE SCALE GENOMIC DNA]</scope>
    <source>
        <strain evidence="11">ATCC 49802 / DSM 20745 / S 6022</strain>
    </source>
</reference>
<accession>D1C8I5</accession>
<dbReference type="GO" id="GO:0106312">
    <property type="term" value="F:methylenetetrahydrofolate reductase (NADH) activity"/>
    <property type="evidence" value="ECO:0007669"/>
    <property type="project" value="UniProtKB-EC"/>
</dbReference>
<evidence type="ECO:0000313" key="11">
    <source>
        <dbReference type="Proteomes" id="UP000002027"/>
    </source>
</evidence>
<dbReference type="RefSeq" id="WP_012873166.1">
    <property type="nucleotide sequence ID" value="NC_013524.1"/>
</dbReference>
<name>D1C8I5_SPHTD</name>
<dbReference type="UniPathway" id="UPA00193"/>
<dbReference type="HOGENOM" id="CLU_081788_0_0_0"/>
<dbReference type="InParanoid" id="D1C8I5"/>
<dbReference type="InterPro" id="IPR029041">
    <property type="entry name" value="FAD-linked_oxidoreductase-like"/>
</dbReference>
<evidence type="ECO:0000256" key="9">
    <source>
        <dbReference type="RuleBase" id="RU003862"/>
    </source>
</evidence>
<dbReference type="SUPFAM" id="SSF51730">
    <property type="entry name" value="FAD-linked oxidoreductase"/>
    <property type="match status" value="1"/>
</dbReference>